<dbReference type="GO" id="GO:0005886">
    <property type="term" value="C:plasma membrane"/>
    <property type="evidence" value="ECO:0007669"/>
    <property type="project" value="UniProtKB-SubCell"/>
</dbReference>
<keyword evidence="7" id="KW-0406">Ion transport</keyword>
<evidence type="ECO:0000256" key="9">
    <source>
        <dbReference type="SAM" id="Phobius"/>
    </source>
</evidence>
<dbReference type="PANTHER" id="PTHR32507:SF0">
    <property type="entry name" value="NA(+)_H(+) ANTIPORTER 2-RELATED"/>
    <property type="match status" value="1"/>
</dbReference>
<keyword evidence="6 9" id="KW-1133">Transmembrane helix</keyword>
<keyword evidence="13" id="KW-1185">Reference proteome</keyword>
<dbReference type="GO" id="GO:0006813">
    <property type="term" value="P:potassium ion transport"/>
    <property type="evidence" value="ECO:0007669"/>
    <property type="project" value="InterPro"/>
</dbReference>
<feature type="transmembrane region" description="Helical" evidence="9">
    <location>
        <begin position="225"/>
        <end position="242"/>
    </location>
</feature>
<name>A0A1H8DN32_STIAU</name>
<keyword evidence="8 9" id="KW-0472">Membrane</keyword>
<keyword evidence="5 9" id="KW-0812">Transmembrane</keyword>
<dbReference type="Gene3D" id="3.40.50.720">
    <property type="entry name" value="NAD(P)-binding Rossmann-like Domain"/>
    <property type="match status" value="1"/>
</dbReference>
<feature type="transmembrane region" description="Helical" evidence="9">
    <location>
        <begin position="153"/>
        <end position="173"/>
    </location>
</feature>
<dbReference type="Proteomes" id="UP000182719">
    <property type="component" value="Unassembled WGS sequence"/>
</dbReference>
<evidence type="ECO:0000256" key="4">
    <source>
        <dbReference type="ARBA" id="ARBA00022475"/>
    </source>
</evidence>
<feature type="transmembrane region" description="Helical" evidence="9">
    <location>
        <begin position="277"/>
        <end position="294"/>
    </location>
</feature>
<dbReference type="OrthoDB" id="9810759at2"/>
<dbReference type="InterPro" id="IPR006153">
    <property type="entry name" value="Cation/H_exchanger_TM"/>
</dbReference>
<dbReference type="InterPro" id="IPR036291">
    <property type="entry name" value="NAD(P)-bd_dom_sf"/>
</dbReference>
<dbReference type="PANTHER" id="PTHR32507">
    <property type="entry name" value="NA(+)/H(+) ANTIPORTER 1"/>
    <property type="match status" value="1"/>
</dbReference>
<keyword evidence="4" id="KW-1003">Cell membrane</keyword>
<evidence type="ECO:0000259" key="10">
    <source>
        <dbReference type="Pfam" id="PF00999"/>
    </source>
</evidence>
<dbReference type="Pfam" id="PF02254">
    <property type="entry name" value="TrkA_N"/>
    <property type="match status" value="1"/>
</dbReference>
<dbReference type="Gene3D" id="1.20.1530.20">
    <property type="match status" value="1"/>
</dbReference>
<evidence type="ECO:0000256" key="3">
    <source>
        <dbReference type="ARBA" id="ARBA00022449"/>
    </source>
</evidence>
<feature type="transmembrane region" description="Helical" evidence="9">
    <location>
        <begin position="368"/>
        <end position="395"/>
    </location>
</feature>
<accession>A0A1H8DN32</accession>
<sequence>MEHTAHSPALSVALALVAGMLAQILARHLSVPGIVLLLAAGVVLGPEALGLVQPASLGGALHVLVSFSVAVILFEGALSLNLRRLQKEVTVIRQLVTVGALVTAAGGALAGHWIMGWGWRNALLFGTLVMVTGPTVINPLLRRIRVVRPVETVLEAEGIFVDAVGAITAVVALEVALRPPSEALSTFLRELALRWGVGLGLGLGAGVLIARGLKSERWVPEELNNVFSLSLVLGLFQVSGALAPDSGVVAVIMAGLVVGNAGVTVRRELLVFKEQLTVLLIGMLFVLLAADVRLREVVALGWRGLLTVGLLMVLVRPLAVAVSTRGSKLSWRERGFIAWLGPRGIVAAAVASLFATRLEAGGVEGGPALRALVFLVIGMTVVLQGLSGGWVAGLLGVRRSAPGGYVVLGANGLGRLVGRALRAAGARVTLVDVGTEACRRAEQEGFQVLFGDGLEERTLLRAQPEGREGFVGLTLNEAVNLLFAQKVRELDRKVRPVVALHRGHLGVRKEHAGEHGRVLFGDERNLDQWATWSDKGQVLLERWRLVAPQVGSSAPSAEGALEELLLPVLLLREGRAQLYDNAAVPVGGDAVDYAFHTERAEAARAWLEAHGWRREVEAPEEAVGVTGLTPKFGQS</sequence>
<evidence type="ECO:0000256" key="5">
    <source>
        <dbReference type="ARBA" id="ARBA00022692"/>
    </source>
</evidence>
<feature type="transmembrane region" description="Helical" evidence="9">
    <location>
        <begin position="121"/>
        <end position="141"/>
    </location>
</feature>
<keyword evidence="3" id="KW-0050">Antiport</keyword>
<proteinExistence type="predicted"/>
<evidence type="ECO:0000256" key="7">
    <source>
        <dbReference type="ARBA" id="ARBA00023065"/>
    </source>
</evidence>
<dbReference type="SUPFAM" id="SSF51735">
    <property type="entry name" value="NAD(P)-binding Rossmann-fold domains"/>
    <property type="match status" value="1"/>
</dbReference>
<dbReference type="RefSeq" id="WP_075010938.1">
    <property type="nucleotide sequence ID" value="NZ_FOAP01000030.1"/>
</dbReference>
<evidence type="ECO:0000256" key="6">
    <source>
        <dbReference type="ARBA" id="ARBA00022989"/>
    </source>
</evidence>
<evidence type="ECO:0000256" key="2">
    <source>
        <dbReference type="ARBA" id="ARBA00022448"/>
    </source>
</evidence>
<dbReference type="InterPro" id="IPR038770">
    <property type="entry name" value="Na+/solute_symporter_sf"/>
</dbReference>
<evidence type="ECO:0000256" key="8">
    <source>
        <dbReference type="ARBA" id="ARBA00023136"/>
    </source>
</evidence>
<comment type="subcellular location">
    <subcellularLocation>
        <location evidence="1">Cell membrane</location>
        <topology evidence="1">Multi-pass membrane protein</topology>
    </subcellularLocation>
</comment>
<feature type="transmembrane region" description="Helical" evidence="9">
    <location>
        <begin position="300"/>
        <end position="324"/>
    </location>
</feature>
<feature type="transmembrane region" description="Helical" evidence="9">
    <location>
        <begin position="248"/>
        <end position="265"/>
    </location>
</feature>
<evidence type="ECO:0000313" key="12">
    <source>
        <dbReference type="EMBL" id="SEN08679.1"/>
    </source>
</evidence>
<dbReference type="InterPro" id="IPR003148">
    <property type="entry name" value="RCK_N"/>
</dbReference>
<evidence type="ECO:0000259" key="11">
    <source>
        <dbReference type="Pfam" id="PF02254"/>
    </source>
</evidence>
<evidence type="ECO:0000313" key="13">
    <source>
        <dbReference type="Proteomes" id="UP000182719"/>
    </source>
</evidence>
<dbReference type="AlphaFoldDB" id="A0A1H8DN32"/>
<dbReference type="EMBL" id="FOAP01000030">
    <property type="protein sequence ID" value="SEN08679.1"/>
    <property type="molecule type" value="Genomic_DNA"/>
</dbReference>
<feature type="domain" description="Cation/H+ exchanger transmembrane" evidence="10">
    <location>
        <begin position="14"/>
        <end position="391"/>
    </location>
</feature>
<feature type="transmembrane region" description="Helical" evidence="9">
    <location>
        <begin position="55"/>
        <end position="74"/>
    </location>
</feature>
<evidence type="ECO:0000256" key="1">
    <source>
        <dbReference type="ARBA" id="ARBA00004651"/>
    </source>
</evidence>
<dbReference type="Pfam" id="PF00999">
    <property type="entry name" value="Na_H_Exchanger"/>
    <property type="match status" value="1"/>
</dbReference>
<protein>
    <submittedName>
        <fullName evidence="12">Sodium/proton antiporter, CPA1 family</fullName>
    </submittedName>
</protein>
<feature type="domain" description="RCK N-terminal" evidence="11">
    <location>
        <begin position="405"/>
        <end position="499"/>
    </location>
</feature>
<dbReference type="GO" id="GO:1902600">
    <property type="term" value="P:proton transmembrane transport"/>
    <property type="evidence" value="ECO:0007669"/>
    <property type="project" value="InterPro"/>
</dbReference>
<dbReference type="GO" id="GO:0015297">
    <property type="term" value="F:antiporter activity"/>
    <property type="evidence" value="ECO:0007669"/>
    <property type="project" value="UniProtKB-KW"/>
</dbReference>
<feature type="transmembrane region" description="Helical" evidence="9">
    <location>
        <begin position="95"/>
        <end position="115"/>
    </location>
</feature>
<reference evidence="13" key="1">
    <citation type="submission" date="2016-10" db="EMBL/GenBank/DDBJ databases">
        <authorList>
            <person name="Varghese N."/>
            <person name="Submissions S."/>
        </authorList>
    </citation>
    <scope>NUCLEOTIDE SEQUENCE [LARGE SCALE GENOMIC DNA]</scope>
    <source>
        <strain evidence="13">DSM 17044</strain>
    </source>
</reference>
<feature type="transmembrane region" description="Helical" evidence="9">
    <location>
        <begin position="193"/>
        <end position="213"/>
    </location>
</feature>
<keyword evidence="2" id="KW-0813">Transport</keyword>
<gene>
    <name evidence="12" type="ORF">SAMN05444354_13052</name>
</gene>
<organism evidence="12 13">
    <name type="scientific">Stigmatella aurantiaca</name>
    <dbReference type="NCBI Taxonomy" id="41"/>
    <lineage>
        <taxon>Bacteria</taxon>
        <taxon>Pseudomonadati</taxon>
        <taxon>Myxococcota</taxon>
        <taxon>Myxococcia</taxon>
        <taxon>Myxococcales</taxon>
        <taxon>Cystobacterineae</taxon>
        <taxon>Archangiaceae</taxon>
        <taxon>Stigmatella</taxon>
    </lineage>
</organism>
<feature type="transmembrane region" description="Helical" evidence="9">
    <location>
        <begin position="336"/>
        <end position="356"/>
    </location>
</feature>